<dbReference type="GO" id="GO:0006631">
    <property type="term" value="P:fatty acid metabolic process"/>
    <property type="evidence" value="ECO:0007669"/>
    <property type="project" value="InterPro"/>
</dbReference>
<sequence>MKKIMVVGAGIMGQGISLVFARKGLSVIIQDIADEQVKKGLQDIEKNLDKEINKGDISLKEKELILKGITGTTELKEAKNVDFVIEAVTEDIKIKKEIFRNLDKFCPPDVIFASNTSSLSITEIAQVVSRKDKVIGMHFFNPPTKMELIEIVCGKDTAKQTFQTVKRLSEILGKKIVKVKDSPGFIVNRLLIQMINESCFLLQDGVANPEEIDLAMQLGARHPLGPLGLADLIGLDVCLSIMETFYQKFQDSKYKPCPLLKEMVEKGKKGRKTGEGFFKYGTDCR</sequence>
<dbReference type="Pfam" id="PF00725">
    <property type="entry name" value="3HCDH"/>
    <property type="match status" value="1"/>
</dbReference>
<dbReference type="AlphaFoldDB" id="A0A1J4SA71"/>
<dbReference type="InterPro" id="IPR006108">
    <property type="entry name" value="3HC_DH_C"/>
</dbReference>
<evidence type="ECO:0000256" key="2">
    <source>
        <dbReference type="PIRSR" id="PIRSR000105-1"/>
    </source>
</evidence>
<dbReference type="Gene3D" id="3.40.50.720">
    <property type="entry name" value="NAD(P)-binding Rossmann-like Domain"/>
    <property type="match status" value="1"/>
</dbReference>
<keyword evidence="1" id="KW-0560">Oxidoreductase</keyword>
<evidence type="ECO:0000256" key="3">
    <source>
        <dbReference type="PIRSR" id="PIRSR000105-2"/>
    </source>
</evidence>
<feature type="binding site" evidence="3">
    <location>
        <position position="90"/>
    </location>
    <ligand>
        <name>NAD(+)</name>
        <dbReference type="ChEBI" id="CHEBI:57540"/>
    </ligand>
</feature>
<dbReference type="InterPro" id="IPR006176">
    <property type="entry name" value="3-OHacyl-CoA_DH_NAD-bd"/>
</dbReference>
<dbReference type="PIRSF" id="PIRSF000105">
    <property type="entry name" value="HCDH"/>
    <property type="match status" value="1"/>
</dbReference>
<feature type="domain" description="3-hydroxyacyl-CoA dehydrogenase C-terminal" evidence="4">
    <location>
        <begin position="184"/>
        <end position="280"/>
    </location>
</feature>
<dbReference type="GO" id="GO:0016616">
    <property type="term" value="F:oxidoreductase activity, acting on the CH-OH group of donors, NAD or NADP as acceptor"/>
    <property type="evidence" value="ECO:0007669"/>
    <property type="project" value="InterPro"/>
</dbReference>
<organism evidence="6 7">
    <name type="scientific">Candidatus Desantisbacteria bacterium CG1_02_38_46</name>
    <dbReference type="NCBI Taxonomy" id="1817893"/>
    <lineage>
        <taxon>Bacteria</taxon>
        <taxon>Candidatus Desantisiibacteriota</taxon>
    </lineage>
</organism>
<dbReference type="Pfam" id="PF02737">
    <property type="entry name" value="3HCDH_N"/>
    <property type="match status" value="1"/>
</dbReference>
<keyword evidence="3" id="KW-0520">NAD</keyword>
<dbReference type="Proteomes" id="UP000182278">
    <property type="component" value="Unassembled WGS sequence"/>
</dbReference>
<evidence type="ECO:0000259" key="4">
    <source>
        <dbReference type="Pfam" id="PF00725"/>
    </source>
</evidence>
<feature type="binding site" evidence="3">
    <location>
        <position position="31"/>
    </location>
    <ligand>
        <name>NAD(+)</name>
        <dbReference type="ChEBI" id="CHEBI:57540"/>
    </ligand>
</feature>
<dbReference type="InterPro" id="IPR013328">
    <property type="entry name" value="6PGD_dom2"/>
</dbReference>
<dbReference type="PANTHER" id="PTHR48075">
    <property type="entry name" value="3-HYDROXYACYL-COA DEHYDROGENASE FAMILY PROTEIN"/>
    <property type="match status" value="1"/>
</dbReference>
<feature type="binding site" evidence="3">
    <location>
        <begin position="8"/>
        <end position="13"/>
    </location>
    <ligand>
        <name>NAD(+)</name>
        <dbReference type="ChEBI" id="CHEBI:57540"/>
    </ligand>
</feature>
<proteinExistence type="predicted"/>
<evidence type="ECO:0000256" key="1">
    <source>
        <dbReference type="ARBA" id="ARBA00023002"/>
    </source>
</evidence>
<dbReference type="SUPFAM" id="SSF51735">
    <property type="entry name" value="NAD(P)-binding Rossmann-fold domains"/>
    <property type="match status" value="1"/>
</dbReference>
<dbReference type="PANTHER" id="PTHR48075:SF5">
    <property type="entry name" value="3-HYDROXYBUTYRYL-COA DEHYDROGENASE"/>
    <property type="match status" value="1"/>
</dbReference>
<feature type="binding site" evidence="3">
    <location>
        <position position="95"/>
    </location>
    <ligand>
        <name>NAD(+)</name>
        <dbReference type="ChEBI" id="CHEBI:57540"/>
    </ligand>
</feature>
<dbReference type="SUPFAM" id="SSF48179">
    <property type="entry name" value="6-phosphogluconate dehydrogenase C-terminal domain-like"/>
    <property type="match status" value="1"/>
</dbReference>
<accession>A0A1J4SA71</accession>
<dbReference type="InterPro" id="IPR022694">
    <property type="entry name" value="3-OHacyl-CoA_DH"/>
</dbReference>
<comment type="caution">
    <text evidence="6">The sequence shown here is derived from an EMBL/GenBank/DDBJ whole genome shotgun (WGS) entry which is preliminary data.</text>
</comment>
<gene>
    <name evidence="6" type="ORF">AUJ66_06570</name>
</gene>
<dbReference type="STRING" id="1817893.AUJ66_06570"/>
<feature type="binding site" evidence="3">
    <location>
        <position position="272"/>
    </location>
    <ligand>
        <name>NAD(+)</name>
        <dbReference type="ChEBI" id="CHEBI:57540"/>
    </ligand>
</feature>
<evidence type="ECO:0000313" key="6">
    <source>
        <dbReference type="EMBL" id="OIN96337.1"/>
    </source>
</evidence>
<reference evidence="6 7" key="1">
    <citation type="journal article" date="2016" name="Environ. Microbiol.">
        <title>Genomic resolution of a cold subsurface aquifer community provides metabolic insights for novel microbes adapted to high CO concentrations.</title>
        <authorList>
            <person name="Probst A.J."/>
            <person name="Castelle C.J."/>
            <person name="Singh A."/>
            <person name="Brown C.T."/>
            <person name="Anantharaman K."/>
            <person name="Sharon I."/>
            <person name="Hug L.A."/>
            <person name="Burstein D."/>
            <person name="Emerson J.B."/>
            <person name="Thomas B.C."/>
            <person name="Banfield J.F."/>
        </authorList>
    </citation>
    <scope>NUCLEOTIDE SEQUENCE [LARGE SCALE GENOMIC DNA]</scope>
    <source>
        <strain evidence="6">CG1_02_38_46</strain>
    </source>
</reference>
<feature type="binding site" evidence="3">
    <location>
        <position position="141"/>
    </location>
    <ligand>
        <name>NAD(+)</name>
        <dbReference type="ChEBI" id="CHEBI:57540"/>
    </ligand>
</feature>
<evidence type="ECO:0000313" key="7">
    <source>
        <dbReference type="Proteomes" id="UP000182278"/>
    </source>
</evidence>
<evidence type="ECO:0000259" key="5">
    <source>
        <dbReference type="Pfam" id="PF02737"/>
    </source>
</evidence>
<dbReference type="GO" id="GO:0070403">
    <property type="term" value="F:NAD+ binding"/>
    <property type="evidence" value="ECO:0007669"/>
    <property type="project" value="InterPro"/>
</dbReference>
<dbReference type="EMBL" id="MNUO01000101">
    <property type="protein sequence ID" value="OIN96337.1"/>
    <property type="molecule type" value="Genomic_DNA"/>
</dbReference>
<dbReference type="FunFam" id="3.40.50.720:FF:000009">
    <property type="entry name" value="Fatty oxidation complex, alpha subunit"/>
    <property type="match status" value="1"/>
</dbReference>
<feature type="binding site" evidence="3">
    <location>
        <position position="117"/>
    </location>
    <ligand>
        <name>NAD(+)</name>
        <dbReference type="ChEBI" id="CHEBI:57540"/>
    </ligand>
</feature>
<dbReference type="InterPro" id="IPR008927">
    <property type="entry name" value="6-PGluconate_DH-like_C_sf"/>
</dbReference>
<feature type="site" description="Important for catalytic activity" evidence="2">
    <location>
        <position position="138"/>
    </location>
</feature>
<dbReference type="InterPro" id="IPR036291">
    <property type="entry name" value="NAD(P)-bd_dom_sf"/>
</dbReference>
<protein>
    <submittedName>
        <fullName evidence="6">3-hydroxybutyryl-CoA dehydrogenase</fullName>
    </submittedName>
</protein>
<name>A0A1J4SA71_9BACT</name>
<feature type="domain" description="3-hydroxyacyl-CoA dehydrogenase NAD binding" evidence="5">
    <location>
        <begin position="3"/>
        <end position="181"/>
    </location>
</feature>
<dbReference type="Gene3D" id="1.10.1040.10">
    <property type="entry name" value="N-(1-d-carboxylethyl)-l-norvaline Dehydrogenase, domain 2"/>
    <property type="match status" value="1"/>
</dbReference>